<feature type="domain" description="Peptidase C1A papain C-terminal" evidence="4">
    <location>
        <begin position="424"/>
        <end position="637"/>
    </location>
</feature>
<feature type="compositionally biased region" description="Pro residues" evidence="3">
    <location>
        <begin position="376"/>
        <end position="386"/>
    </location>
</feature>
<feature type="region of interest" description="Disordered" evidence="3">
    <location>
        <begin position="136"/>
        <end position="235"/>
    </location>
</feature>
<reference evidence="5 6" key="1">
    <citation type="submission" date="2018-09" db="EMBL/GenBank/DDBJ databases">
        <title>Genomic investigation of the strawberry pathogen Phytophthora fragariae indicates pathogenicity is determined by transcriptional variation in three key races.</title>
        <authorList>
            <person name="Adams T.M."/>
            <person name="Armitage A.D."/>
            <person name="Sobczyk M.K."/>
            <person name="Bates H.J."/>
            <person name="Dunwell J.M."/>
            <person name="Nellist C.F."/>
            <person name="Harrison R.J."/>
        </authorList>
    </citation>
    <scope>NUCLEOTIDE SEQUENCE [LARGE SCALE GENOMIC DNA]</scope>
    <source>
        <strain evidence="5 6">NOV-77</strain>
    </source>
</reference>
<dbReference type="Pfam" id="PF00112">
    <property type="entry name" value="Peptidase_C1"/>
    <property type="match status" value="1"/>
</dbReference>
<dbReference type="PANTHER" id="PTHR12411">
    <property type="entry name" value="CYSTEINE PROTEASE FAMILY C1-RELATED"/>
    <property type="match status" value="1"/>
</dbReference>
<dbReference type="SUPFAM" id="SSF54001">
    <property type="entry name" value="Cysteine proteinases"/>
    <property type="match status" value="1"/>
</dbReference>
<dbReference type="EMBL" id="QXFY01000095">
    <property type="protein sequence ID" value="KAE9357384.1"/>
    <property type="molecule type" value="Genomic_DNA"/>
</dbReference>
<evidence type="ECO:0000313" key="5">
    <source>
        <dbReference type="EMBL" id="KAE9357384.1"/>
    </source>
</evidence>
<feature type="compositionally biased region" description="Low complexity" evidence="3">
    <location>
        <begin position="387"/>
        <end position="419"/>
    </location>
</feature>
<gene>
    <name evidence="5" type="ORF">PF008_g3210</name>
</gene>
<name>A0A6G0SFP0_9STRA</name>
<comment type="caution">
    <text evidence="5">The sequence shown here is derived from an EMBL/GenBank/DDBJ whole genome shotgun (WGS) entry which is preliminary data.</text>
</comment>
<keyword evidence="2" id="KW-0865">Zymogen</keyword>
<protein>
    <recommendedName>
        <fullName evidence="4">Peptidase C1A papain C-terminal domain-containing protein</fullName>
    </recommendedName>
</protein>
<evidence type="ECO:0000313" key="6">
    <source>
        <dbReference type="Proteomes" id="UP000486351"/>
    </source>
</evidence>
<dbReference type="AlphaFoldDB" id="A0A6G0SFP0"/>
<dbReference type="GO" id="GO:0008234">
    <property type="term" value="F:cysteine-type peptidase activity"/>
    <property type="evidence" value="ECO:0007669"/>
    <property type="project" value="InterPro"/>
</dbReference>
<feature type="compositionally biased region" description="Low complexity" evidence="3">
    <location>
        <begin position="199"/>
        <end position="232"/>
    </location>
</feature>
<feature type="compositionally biased region" description="Polar residues" evidence="3">
    <location>
        <begin position="308"/>
        <end position="353"/>
    </location>
</feature>
<dbReference type="GO" id="GO:0006508">
    <property type="term" value="P:proteolysis"/>
    <property type="evidence" value="ECO:0007669"/>
    <property type="project" value="InterPro"/>
</dbReference>
<dbReference type="Gene3D" id="3.90.70.10">
    <property type="entry name" value="Cysteine proteinases"/>
    <property type="match status" value="1"/>
</dbReference>
<dbReference type="InterPro" id="IPR038765">
    <property type="entry name" value="Papain-like_cys_pep_sf"/>
</dbReference>
<feature type="compositionally biased region" description="Polar residues" evidence="3">
    <location>
        <begin position="154"/>
        <end position="164"/>
    </location>
</feature>
<dbReference type="Proteomes" id="UP000486351">
    <property type="component" value="Unassembled WGS sequence"/>
</dbReference>
<evidence type="ECO:0000256" key="1">
    <source>
        <dbReference type="ARBA" id="ARBA00008455"/>
    </source>
</evidence>
<dbReference type="InterPro" id="IPR039417">
    <property type="entry name" value="Peptidase_C1A_papain-like"/>
</dbReference>
<sequence>MQPRVSTATVAFAVAVMTAGLSDTNTLVEARPMHAAIVSKYHRYLEEKDEVSVKLNAWLEVWGPTGPKNGYIPVTESRSSEDQLEDQRQRFYLTLEQIYEAREANPLADFGTDGPFTLMTMSEFKQFLSNYHINSEKSPAPEVQKPQRLLDNENGGNKKNSATEDPTPFVSERRLRTSGQSQYAYNGGDYSADAERGFQSTSDSYTQTSQPTHQGSGTNGENTNTNGGWNFGDVSTGDSAKVGTVSTGSSWNWWGNNGWGYNGTWWGGNTWWNNGGGSNAGNTQWTPSPNSQWTPQPTGWTPPSGSSNSQWTPPSGSSNSQWTPPSGSDNAKWSGSSNSQWTPSPTSSGNQWSAPGTDETPATEAPTTPAPTSAPATPPPTPPPVTNAPATEAPATAAPAPATKKKSTTTVLRTSDTVTAGDSDSDSVDWTKSGCVNPPGLQGQCGSCWAFSSIGALEAAQCISNGDKKAPTYSEQQLVSCDTKDYGCNGGAPVYAMEYLRDNGVCTKSSYPYTSVDGGTAAACSKNCTPTKSGITEIAQLKAGDESALLDAVKKQPVIASVTSNNAAWKQYMGGVITSCDTTTVDHVVLIVGYDATTIKIKNSWGTDWGEDGYVRISRGKQNMGTCAVLTDMSYPKL</sequence>
<evidence type="ECO:0000256" key="3">
    <source>
        <dbReference type="SAM" id="MobiDB-lite"/>
    </source>
</evidence>
<dbReference type="InterPro" id="IPR000668">
    <property type="entry name" value="Peptidase_C1A_C"/>
</dbReference>
<feature type="region of interest" description="Disordered" evidence="3">
    <location>
        <begin position="268"/>
        <end position="429"/>
    </location>
</feature>
<comment type="similarity">
    <text evidence="1">Belongs to the peptidase C1 family.</text>
</comment>
<dbReference type="CDD" id="cd02248">
    <property type="entry name" value="Peptidase_C1A"/>
    <property type="match status" value="1"/>
</dbReference>
<proteinExistence type="inferred from homology"/>
<dbReference type="PRINTS" id="PR00705">
    <property type="entry name" value="PAPAIN"/>
</dbReference>
<evidence type="ECO:0000259" key="4">
    <source>
        <dbReference type="SMART" id="SM00645"/>
    </source>
</evidence>
<dbReference type="PROSITE" id="PS00139">
    <property type="entry name" value="THIOL_PROTEASE_CYS"/>
    <property type="match status" value="1"/>
</dbReference>
<accession>A0A6G0SFP0</accession>
<feature type="compositionally biased region" description="Low complexity" evidence="3">
    <location>
        <begin position="291"/>
        <end position="307"/>
    </location>
</feature>
<organism evidence="5 6">
    <name type="scientific">Phytophthora fragariae</name>
    <dbReference type="NCBI Taxonomy" id="53985"/>
    <lineage>
        <taxon>Eukaryota</taxon>
        <taxon>Sar</taxon>
        <taxon>Stramenopiles</taxon>
        <taxon>Oomycota</taxon>
        <taxon>Peronosporomycetes</taxon>
        <taxon>Peronosporales</taxon>
        <taxon>Peronosporaceae</taxon>
        <taxon>Phytophthora</taxon>
    </lineage>
</organism>
<evidence type="ECO:0000256" key="2">
    <source>
        <dbReference type="ARBA" id="ARBA00023145"/>
    </source>
</evidence>
<feature type="compositionally biased region" description="Low complexity" evidence="3">
    <location>
        <begin position="354"/>
        <end position="375"/>
    </location>
</feature>
<dbReference type="InterPro" id="IPR013128">
    <property type="entry name" value="Peptidase_C1A"/>
</dbReference>
<dbReference type="SMART" id="SM00645">
    <property type="entry name" value="Pept_C1"/>
    <property type="match status" value="1"/>
</dbReference>
<dbReference type="InterPro" id="IPR000169">
    <property type="entry name" value="Pept_cys_AS"/>
</dbReference>